<dbReference type="Proteomes" id="UP000558284">
    <property type="component" value="Unassembled WGS sequence"/>
</dbReference>
<dbReference type="EMBL" id="JACDTY010000039">
    <property type="protein sequence ID" value="MBA1145256.1"/>
    <property type="molecule type" value="Genomic_DNA"/>
</dbReference>
<dbReference type="Pfam" id="PF05901">
    <property type="entry name" value="Excalibur"/>
    <property type="match status" value="1"/>
</dbReference>
<proteinExistence type="predicted"/>
<reference evidence="3 4" key="1">
    <citation type="submission" date="2020-07" db="EMBL/GenBank/DDBJ databases">
        <title>Definition of the novel symbiovar canariense within Mesorhizobium novociceri, a new species of genus Mesorhizobium nodulating Cicer canariense in the Caldera de Taburiente National Park (La Palma, Canary Islands).</title>
        <authorList>
            <person name="Leon-Barrios M."/>
            <person name="Perez-Yepez J."/>
            <person name="Flores-Felix J.D."/>
            <person name="Ramirez-Baena M.H."/>
            <person name="Pulido-Suarez L."/>
            <person name="Igual J.M."/>
            <person name="Velazquez E."/>
            <person name="Peix A."/>
        </authorList>
    </citation>
    <scope>NUCLEOTIDE SEQUENCE [LARGE SCALE GENOMIC DNA]</scope>
    <source>
        <strain evidence="3 4">CCANP35</strain>
    </source>
</reference>
<dbReference type="InterPro" id="IPR008613">
    <property type="entry name" value="Excalibur_Ca-bd_domain"/>
</dbReference>
<dbReference type="SMART" id="SM00894">
    <property type="entry name" value="Excalibur"/>
    <property type="match status" value="1"/>
</dbReference>
<comment type="caution">
    <text evidence="3">The sequence shown here is derived from an EMBL/GenBank/DDBJ whole genome shotgun (WGS) entry which is preliminary data.</text>
</comment>
<keyword evidence="1" id="KW-0472">Membrane</keyword>
<evidence type="ECO:0000313" key="3">
    <source>
        <dbReference type="EMBL" id="MBA1145256.1"/>
    </source>
</evidence>
<feature type="domain" description="Excalibur calcium-binding" evidence="2">
    <location>
        <begin position="57"/>
        <end position="93"/>
    </location>
</feature>
<feature type="transmembrane region" description="Helical" evidence="1">
    <location>
        <begin position="20"/>
        <end position="41"/>
    </location>
</feature>
<keyword evidence="4" id="KW-1185">Reference proteome</keyword>
<evidence type="ECO:0000259" key="2">
    <source>
        <dbReference type="SMART" id="SM00894"/>
    </source>
</evidence>
<evidence type="ECO:0000313" key="4">
    <source>
        <dbReference type="Proteomes" id="UP000558284"/>
    </source>
</evidence>
<protein>
    <submittedName>
        <fullName evidence="3">Excalibur calcium-binding domain-containing protein</fullName>
    </submittedName>
</protein>
<organism evidence="3 4">
    <name type="scientific">Mesorhizobium neociceri</name>
    <dbReference type="NCBI Taxonomy" id="1307853"/>
    <lineage>
        <taxon>Bacteria</taxon>
        <taxon>Pseudomonadati</taxon>
        <taxon>Pseudomonadota</taxon>
        <taxon>Alphaproteobacteria</taxon>
        <taxon>Hyphomicrobiales</taxon>
        <taxon>Phyllobacteriaceae</taxon>
        <taxon>Mesorhizobium</taxon>
    </lineage>
</organism>
<accession>A0A838BFG1</accession>
<dbReference type="AlphaFoldDB" id="A0A838BFG1"/>
<keyword evidence="1" id="KW-0812">Transmembrane</keyword>
<keyword evidence="1" id="KW-1133">Transmembrane helix</keyword>
<gene>
    <name evidence="3" type="ORF">H0241_34395</name>
</gene>
<name>A0A838BFG1_9HYPH</name>
<evidence type="ECO:0000256" key="1">
    <source>
        <dbReference type="SAM" id="Phobius"/>
    </source>
</evidence>
<sequence>MHLPFLRWPMDRRHGRSGRLRRLAMLAPFILLFGYIVYGFLGVRFDSPWAVLRHLAAFPNCSAARAVGLAPAYVGEPGYWPTHDADHDGIACEPWHGASGVKVHRYWRTGR</sequence>